<accession>A0ABR7QYU4</accession>
<dbReference type="Proteomes" id="UP000651208">
    <property type="component" value="Unassembled WGS sequence"/>
</dbReference>
<feature type="signal peptide" evidence="1">
    <location>
        <begin position="1"/>
        <end position="20"/>
    </location>
</feature>
<evidence type="ECO:0000256" key="1">
    <source>
        <dbReference type="SAM" id="SignalP"/>
    </source>
</evidence>
<evidence type="ECO:0000313" key="3">
    <source>
        <dbReference type="Proteomes" id="UP000651208"/>
    </source>
</evidence>
<comment type="caution">
    <text evidence="2">The sequence shown here is derived from an EMBL/GenBank/DDBJ whole genome shotgun (WGS) entry which is preliminary data.</text>
</comment>
<gene>
    <name evidence="2" type="ORF">FcAc13_08725</name>
</gene>
<sequence length="221" mass="25774">MKKLITLIFIIVFLSSPTFAQELSNIKENIMDSTTLKPANMILATNLQKLLHQDEMNFNLVLKKQGSHNQQPITLKRFEPEQTTHLGHQHISFVIDKNSDMLLGFVRLLPKYIRSEQQVSKVVAFEITLNFLKNYAPDLLVNYKNSWIDTHDETIMVADKKITITGIKVKCRDLNTGSYFWTIIAPDQSVMVFERNIEWDFIRAGRQTQKWLHAQWLNKNL</sequence>
<proteinExistence type="predicted"/>
<keyword evidence="1" id="KW-0732">Signal</keyword>
<keyword evidence="3" id="KW-1185">Reference proteome</keyword>
<feature type="chain" id="PRO_5047013013" evidence="1">
    <location>
        <begin position="21"/>
        <end position="221"/>
    </location>
</feature>
<reference evidence="2 3" key="1">
    <citation type="submission" date="2020-06" db="EMBL/GenBank/DDBJ databases">
        <title>Frischella cerana isolated from Apis cerana gut homogenate.</title>
        <authorList>
            <person name="Wolter L.A."/>
            <person name="Suenami S."/>
            <person name="Miyazaki R."/>
        </authorList>
    </citation>
    <scope>NUCLEOTIDE SEQUENCE [LARGE SCALE GENOMIC DNA]</scope>
    <source>
        <strain evidence="2 3">Ac13</strain>
    </source>
</reference>
<dbReference type="EMBL" id="JABURY010000018">
    <property type="protein sequence ID" value="MBC9131391.1"/>
    <property type="molecule type" value="Genomic_DNA"/>
</dbReference>
<organism evidence="2 3">
    <name type="scientific">Frischella japonica</name>
    <dbReference type="NCBI Taxonomy" id="2741544"/>
    <lineage>
        <taxon>Bacteria</taxon>
        <taxon>Pseudomonadati</taxon>
        <taxon>Pseudomonadota</taxon>
        <taxon>Gammaproteobacteria</taxon>
        <taxon>Orbales</taxon>
        <taxon>Orbaceae</taxon>
        <taxon>Frischella</taxon>
    </lineage>
</organism>
<name>A0ABR7QYU4_9GAMM</name>
<protein>
    <submittedName>
        <fullName evidence="2">Uncharacterized protein</fullName>
    </submittedName>
</protein>
<evidence type="ECO:0000313" key="2">
    <source>
        <dbReference type="EMBL" id="MBC9131391.1"/>
    </source>
</evidence>
<dbReference type="RefSeq" id="WP_187755837.1">
    <property type="nucleotide sequence ID" value="NZ_JABURY010000018.1"/>
</dbReference>